<comment type="caution">
    <text evidence="1">The sequence shown here is derived from an EMBL/GenBank/DDBJ whole genome shotgun (WGS) entry which is preliminary data.</text>
</comment>
<organism evidence="1 2">
    <name type="scientific">Psychromarinibacter halotolerans</name>
    <dbReference type="NCBI Taxonomy" id="1775175"/>
    <lineage>
        <taxon>Bacteria</taxon>
        <taxon>Pseudomonadati</taxon>
        <taxon>Pseudomonadota</taxon>
        <taxon>Alphaproteobacteria</taxon>
        <taxon>Rhodobacterales</taxon>
        <taxon>Paracoccaceae</taxon>
        <taxon>Psychromarinibacter</taxon>
    </lineage>
</organism>
<accession>A0ABV7GW10</accession>
<proteinExistence type="predicted"/>
<keyword evidence="2" id="KW-1185">Reference proteome</keyword>
<evidence type="ECO:0000313" key="1">
    <source>
        <dbReference type="EMBL" id="MFC3145427.1"/>
    </source>
</evidence>
<gene>
    <name evidence="1" type="ORF">ACFOGP_22090</name>
</gene>
<protein>
    <submittedName>
        <fullName evidence="1">Uncharacterized protein</fullName>
    </submittedName>
</protein>
<dbReference type="EMBL" id="JBHRTB010000010">
    <property type="protein sequence ID" value="MFC3145427.1"/>
    <property type="molecule type" value="Genomic_DNA"/>
</dbReference>
<evidence type="ECO:0000313" key="2">
    <source>
        <dbReference type="Proteomes" id="UP001595632"/>
    </source>
</evidence>
<dbReference type="RefSeq" id="WP_275632386.1">
    <property type="nucleotide sequence ID" value="NZ_JARGYD010000003.1"/>
</dbReference>
<dbReference type="Proteomes" id="UP001595632">
    <property type="component" value="Unassembled WGS sequence"/>
</dbReference>
<reference evidence="2" key="1">
    <citation type="journal article" date="2019" name="Int. J. Syst. Evol. Microbiol.">
        <title>The Global Catalogue of Microorganisms (GCM) 10K type strain sequencing project: providing services to taxonomists for standard genome sequencing and annotation.</title>
        <authorList>
            <consortium name="The Broad Institute Genomics Platform"/>
            <consortium name="The Broad Institute Genome Sequencing Center for Infectious Disease"/>
            <person name="Wu L."/>
            <person name="Ma J."/>
        </authorList>
    </citation>
    <scope>NUCLEOTIDE SEQUENCE [LARGE SCALE GENOMIC DNA]</scope>
    <source>
        <strain evidence="2">KCTC 52366</strain>
    </source>
</reference>
<sequence length="98" mass="9986">MSDEPEFEEVQITAADARRAKMASALMLGAVLPGMADVLPEASHGPDAKPAAEQLASAGAATPALRYVAVGGTVIAMVDGVPEEYARMASLFRTAGVA</sequence>
<name>A0ABV7GW10_9RHOB</name>